<proteinExistence type="predicted"/>
<accession>A0A162XIF0</accession>
<reference evidence="2" key="1">
    <citation type="submission" date="2015-06" db="EMBL/GenBank/DDBJ databases">
        <title>Expansion of signal transduction pathways in fungi by whole-genome duplication.</title>
        <authorList>
            <consortium name="DOE Joint Genome Institute"/>
            <person name="Corrochano L.M."/>
            <person name="Kuo A."/>
            <person name="Marcet-Houben M."/>
            <person name="Polaino S."/>
            <person name="Salamov A."/>
            <person name="Villalobos J.M."/>
            <person name="Alvarez M.I."/>
            <person name="Avalos J."/>
            <person name="Benito E.P."/>
            <person name="Benoit I."/>
            <person name="Burger G."/>
            <person name="Camino L.P."/>
            <person name="Canovas D."/>
            <person name="Cerda-Olmedo E."/>
            <person name="Cheng J.-F."/>
            <person name="Dominguez A."/>
            <person name="Elias M."/>
            <person name="Eslava A.P."/>
            <person name="Glaser F."/>
            <person name="Grimwood J."/>
            <person name="Gutierrez G."/>
            <person name="Heitman J."/>
            <person name="Henrissat B."/>
            <person name="Iturriaga E.A."/>
            <person name="Lang B.F."/>
            <person name="Lavin J.L."/>
            <person name="Lee S."/>
            <person name="Li W."/>
            <person name="Lindquist E."/>
            <person name="Lopez-Garcia S."/>
            <person name="Luque E.M."/>
            <person name="Marcos A.T."/>
            <person name="Martin J."/>
            <person name="McCluskey K."/>
            <person name="Medina H.R."/>
            <person name="Miralles-Duran A."/>
            <person name="Miyazaki A."/>
            <person name="Munoz-Torres E."/>
            <person name="Oguiza J.A."/>
            <person name="Ohm R."/>
            <person name="Olmedo M."/>
            <person name="Orejas M."/>
            <person name="Ortiz-Castellanos L."/>
            <person name="Pisabarro A.G."/>
            <person name="Rodriguez-Romero J."/>
            <person name="Ruiz-Herrera J."/>
            <person name="Ruiz-Vazquez R."/>
            <person name="Sanz C."/>
            <person name="Schackwitz W."/>
            <person name="Schmutz J."/>
            <person name="Shahriari M."/>
            <person name="Shelest E."/>
            <person name="Silva-Franco F."/>
            <person name="Soanes D."/>
            <person name="Syed K."/>
            <person name="Tagua V.G."/>
            <person name="Talbot N.J."/>
            <person name="Thon M."/>
            <person name="De vries R.P."/>
            <person name="Wiebenga A."/>
            <person name="Yadav J.S."/>
            <person name="Braun E.L."/>
            <person name="Baker S."/>
            <person name="Garre V."/>
            <person name="Horwitz B."/>
            <person name="Torres-Martinez S."/>
            <person name="Idnurm A."/>
            <person name="Herrera-Estrella A."/>
            <person name="Gabaldon T."/>
            <person name="Grigoriev I.V."/>
        </authorList>
    </citation>
    <scope>NUCLEOTIDE SEQUENCE [LARGE SCALE GENOMIC DNA]</scope>
    <source>
        <strain evidence="2">NRRL 1555(-)</strain>
    </source>
</reference>
<protein>
    <submittedName>
        <fullName evidence="1">Uncharacterized protein</fullName>
    </submittedName>
</protein>
<dbReference type="AlphaFoldDB" id="A0A162XIF0"/>
<keyword evidence="2" id="KW-1185">Reference proteome</keyword>
<gene>
    <name evidence="1" type="ORF">PHYBLDRAFT_67848</name>
</gene>
<sequence length="217" mass="25610">MNKNNLTKYYNRDGSEKVLRYNYTAVKRRRFYSKVMTCFKIKSYRKLTAIIVFEINLKIILFFRFKYGLKNNKEKIPRLYQTVLSAIPTNSSTLKCSIHYNIQLMQKSFPKSMYEQVASTQKNLPKVPILSIQFNPFDPPVSNTRFFFTCIKHDRRSLNDTNVKYERLAINLPCAIWEAIYLNCRNQTLLNSSSTLHTSYALKTPAFISYNKRSCQE</sequence>
<name>A0A162XIF0_PHYB8</name>
<evidence type="ECO:0000313" key="2">
    <source>
        <dbReference type="Proteomes" id="UP000077315"/>
    </source>
</evidence>
<dbReference type="InParanoid" id="A0A162XIF0"/>
<dbReference type="RefSeq" id="XP_018293125.1">
    <property type="nucleotide sequence ID" value="XM_018441857.1"/>
</dbReference>
<dbReference type="GeneID" id="29002763"/>
<dbReference type="VEuPathDB" id="FungiDB:PHYBLDRAFT_67848"/>
<dbReference type="Proteomes" id="UP000077315">
    <property type="component" value="Unassembled WGS sequence"/>
</dbReference>
<evidence type="ECO:0000313" key="1">
    <source>
        <dbReference type="EMBL" id="OAD75085.1"/>
    </source>
</evidence>
<organism evidence="1 2">
    <name type="scientific">Phycomyces blakesleeanus (strain ATCC 8743b / DSM 1359 / FGSC 10004 / NBRC 33097 / NRRL 1555)</name>
    <dbReference type="NCBI Taxonomy" id="763407"/>
    <lineage>
        <taxon>Eukaryota</taxon>
        <taxon>Fungi</taxon>
        <taxon>Fungi incertae sedis</taxon>
        <taxon>Mucoromycota</taxon>
        <taxon>Mucoromycotina</taxon>
        <taxon>Mucoromycetes</taxon>
        <taxon>Mucorales</taxon>
        <taxon>Phycomycetaceae</taxon>
        <taxon>Phycomyces</taxon>
    </lineage>
</organism>
<dbReference type="EMBL" id="KV440978">
    <property type="protein sequence ID" value="OAD75085.1"/>
    <property type="molecule type" value="Genomic_DNA"/>
</dbReference>